<organism evidence="3 4">
    <name type="scientific">Candidatus Gottesmanbacteria bacterium RIFCSPHIGHO2_01_FULL_42_12</name>
    <dbReference type="NCBI Taxonomy" id="1798377"/>
    <lineage>
        <taxon>Bacteria</taxon>
        <taxon>Candidatus Gottesmaniibacteriota</taxon>
    </lineage>
</organism>
<dbReference type="Pfam" id="PF01368">
    <property type="entry name" value="DHH"/>
    <property type="match status" value="1"/>
</dbReference>
<dbReference type="AlphaFoldDB" id="A0A1F5Z4J0"/>
<feature type="domain" description="DDH" evidence="2">
    <location>
        <begin position="19"/>
        <end position="214"/>
    </location>
</feature>
<protein>
    <recommendedName>
        <fullName evidence="2">DDH domain-containing protein</fullName>
    </recommendedName>
</protein>
<feature type="region of interest" description="Disordered" evidence="1">
    <location>
        <begin position="245"/>
        <end position="286"/>
    </location>
</feature>
<dbReference type="InterPro" id="IPR038763">
    <property type="entry name" value="DHH_sf"/>
</dbReference>
<gene>
    <name evidence="3" type="ORF">A2872_03545</name>
</gene>
<comment type="caution">
    <text evidence="3">The sequence shown here is derived from an EMBL/GenBank/DDBJ whole genome shotgun (WGS) entry which is preliminary data.</text>
</comment>
<accession>A0A1F5Z4J0</accession>
<dbReference type="EMBL" id="MFJG01000007">
    <property type="protein sequence ID" value="OGG07369.1"/>
    <property type="molecule type" value="Genomic_DNA"/>
</dbReference>
<evidence type="ECO:0000259" key="2">
    <source>
        <dbReference type="Pfam" id="PF01368"/>
    </source>
</evidence>
<dbReference type="InterPro" id="IPR051319">
    <property type="entry name" value="Oligoribo/pAp-PDE_c-di-AMP_PDE"/>
</dbReference>
<dbReference type="Proteomes" id="UP000178681">
    <property type="component" value="Unassembled WGS sequence"/>
</dbReference>
<evidence type="ECO:0000313" key="4">
    <source>
        <dbReference type="Proteomes" id="UP000178681"/>
    </source>
</evidence>
<dbReference type="STRING" id="1798377.A2872_03545"/>
<dbReference type="PANTHER" id="PTHR47618:SF1">
    <property type="entry name" value="BIFUNCTIONAL OLIGORIBONUCLEASE AND PAP PHOSPHATASE NRNA"/>
    <property type="match status" value="1"/>
</dbReference>
<dbReference type="Gene3D" id="3.90.1640.10">
    <property type="entry name" value="inorganic pyrophosphatase (n-terminal core)"/>
    <property type="match status" value="2"/>
</dbReference>
<sequence length="286" mass="30496">MSNEDLQQIQTLVTGAKTVVILTHANPSVDTMASALAIYLAFQKMGKMAIVAMESGPLVEVANLVGIDKVQTSLGGKNLMLTYKPYNDGDFQKILYPGAEGNDAATNEFKLVIVPKEGFVPDPANFKFIPVGGSADLIITVEVLEPTQLGKLYDQNVFSQAPVINIDNHDPNKDYGKFNLVEPDAASVSEITTFFLRAVNAQLDQDMAGNLYQGLVSATSNFSSPKVGAATFEAAAICIRAGAKKSDQSATPRTQTPPAPEVSPTLNSVPEDWTQPKIYRGGGGNV</sequence>
<proteinExistence type="predicted"/>
<dbReference type="InterPro" id="IPR001667">
    <property type="entry name" value="DDH_dom"/>
</dbReference>
<reference evidence="3 4" key="1">
    <citation type="journal article" date="2016" name="Nat. Commun.">
        <title>Thousands of microbial genomes shed light on interconnected biogeochemical processes in an aquifer system.</title>
        <authorList>
            <person name="Anantharaman K."/>
            <person name="Brown C.T."/>
            <person name="Hug L.A."/>
            <person name="Sharon I."/>
            <person name="Castelle C.J."/>
            <person name="Probst A.J."/>
            <person name="Thomas B.C."/>
            <person name="Singh A."/>
            <person name="Wilkins M.J."/>
            <person name="Karaoz U."/>
            <person name="Brodie E.L."/>
            <person name="Williams K.H."/>
            <person name="Hubbard S.S."/>
            <person name="Banfield J.F."/>
        </authorList>
    </citation>
    <scope>NUCLEOTIDE SEQUENCE [LARGE SCALE GENOMIC DNA]</scope>
</reference>
<name>A0A1F5Z4J0_9BACT</name>
<evidence type="ECO:0000256" key="1">
    <source>
        <dbReference type="SAM" id="MobiDB-lite"/>
    </source>
</evidence>
<evidence type="ECO:0000313" key="3">
    <source>
        <dbReference type="EMBL" id="OGG07369.1"/>
    </source>
</evidence>
<dbReference type="SUPFAM" id="SSF64182">
    <property type="entry name" value="DHH phosphoesterases"/>
    <property type="match status" value="1"/>
</dbReference>
<dbReference type="PANTHER" id="PTHR47618">
    <property type="entry name" value="BIFUNCTIONAL OLIGORIBONUCLEASE AND PAP PHOSPHATASE NRNA"/>
    <property type="match status" value="1"/>
</dbReference>